<proteinExistence type="predicted"/>
<accession>A0A2N5AIE3</accession>
<gene>
    <name evidence="1" type="ORF">CWM98_09880</name>
</gene>
<evidence type="ECO:0000313" key="2">
    <source>
        <dbReference type="Proteomes" id="UP000234473"/>
    </source>
</evidence>
<feature type="non-terminal residue" evidence="1">
    <location>
        <position position="21"/>
    </location>
</feature>
<reference evidence="1 2" key="1">
    <citation type="submission" date="2017-11" db="EMBL/GenBank/DDBJ databases">
        <authorList>
            <person name="Han C.G."/>
        </authorList>
    </citation>
    <scope>NUCLEOTIDE SEQUENCE [LARGE SCALE GENOMIC DNA]</scope>
    <source>
        <strain evidence="1 2">A5</strain>
    </source>
</reference>
<evidence type="ECO:0000313" key="1">
    <source>
        <dbReference type="EMBL" id="PLP46435.1"/>
    </source>
</evidence>
<sequence length="21" mass="2357">MRIGHHQLRNRLIAAPMAGIT</sequence>
<dbReference type="EMBL" id="PICB01000395">
    <property type="protein sequence ID" value="PLP46435.1"/>
    <property type="molecule type" value="Genomic_DNA"/>
</dbReference>
<dbReference type="AlphaFoldDB" id="A0A2N5AIE3"/>
<name>A0A2N5AIE3_KLEVA</name>
<comment type="caution">
    <text evidence="1">The sequence shown here is derived from an EMBL/GenBank/DDBJ whole genome shotgun (WGS) entry which is preliminary data.</text>
</comment>
<protein>
    <submittedName>
        <fullName evidence="1">tRNA-dihydrouridine synthase B</fullName>
    </submittedName>
</protein>
<dbReference type="Proteomes" id="UP000234473">
    <property type="component" value="Unassembled WGS sequence"/>
</dbReference>
<organism evidence="1 2">
    <name type="scientific">Klebsiella variicola</name>
    <dbReference type="NCBI Taxonomy" id="244366"/>
    <lineage>
        <taxon>Bacteria</taxon>
        <taxon>Pseudomonadati</taxon>
        <taxon>Pseudomonadota</taxon>
        <taxon>Gammaproteobacteria</taxon>
        <taxon>Enterobacterales</taxon>
        <taxon>Enterobacteriaceae</taxon>
        <taxon>Klebsiella/Raoultella group</taxon>
        <taxon>Klebsiella</taxon>
        <taxon>Klebsiella pneumoniae complex</taxon>
    </lineage>
</organism>
<reference evidence="1 2" key="2">
    <citation type="submission" date="2018-01" db="EMBL/GenBank/DDBJ databases">
        <title>Genomic study of Klebsiella pneumoniae.</title>
        <authorList>
            <person name="Yang Y."/>
            <person name="Bicalho R."/>
        </authorList>
    </citation>
    <scope>NUCLEOTIDE SEQUENCE [LARGE SCALE GENOMIC DNA]</scope>
    <source>
        <strain evidence="1 2">A5</strain>
    </source>
</reference>